<comment type="similarity">
    <text evidence="2 7">Belongs to the MgtC/SapB family.</text>
</comment>
<dbReference type="Proteomes" id="UP000552954">
    <property type="component" value="Unassembled WGS sequence"/>
</dbReference>
<proteinExistence type="inferred from homology"/>
<evidence type="ECO:0000256" key="5">
    <source>
        <dbReference type="ARBA" id="ARBA00022989"/>
    </source>
</evidence>
<dbReference type="AlphaFoldDB" id="A0A849KI15"/>
<dbReference type="PANTHER" id="PTHR33778">
    <property type="entry name" value="PROTEIN MGTC"/>
    <property type="match status" value="1"/>
</dbReference>
<feature type="transmembrane region" description="Helical" evidence="7">
    <location>
        <begin position="80"/>
        <end position="100"/>
    </location>
</feature>
<feature type="domain" description="MgtC/SapB/SrpB/YhiD N-terminal" evidence="8">
    <location>
        <begin position="31"/>
        <end position="155"/>
    </location>
</feature>
<dbReference type="EMBL" id="JABFCS010000001">
    <property type="protein sequence ID" value="NNU44241.1"/>
    <property type="molecule type" value="Genomic_DNA"/>
</dbReference>
<evidence type="ECO:0000256" key="4">
    <source>
        <dbReference type="ARBA" id="ARBA00022692"/>
    </source>
</evidence>
<evidence type="ECO:0000256" key="2">
    <source>
        <dbReference type="ARBA" id="ARBA00009298"/>
    </source>
</evidence>
<sequence length="167" mass="17305">MTAWETIQQTIVEEFSDLGDVGQVTQLVVRLLLAALLGGMLGLQRERQGKPAGIRTHMLVAASSALIVLVPLQAGMSEEAVSRVVQGLLAGVGFVCAGAILKLEREEQVHGLTTAAGVWMTAAIGIACGMGRDLTAALSTLLVLGILALEAPIRRLGIKGKGAPDGE</sequence>
<feature type="transmembrane region" description="Helical" evidence="7">
    <location>
        <begin position="56"/>
        <end position="74"/>
    </location>
</feature>
<dbReference type="PANTHER" id="PTHR33778:SF1">
    <property type="entry name" value="MAGNESIUM TRANSPORTER YHID-RELATED"/>
    <property type="match status" value="1"/>
</dbReference>
<evidence type="ECO:0000259" key="8">
    <source>
        <dbReference type="Pfam" id="PF02308"/>
    </source>
</evidence>
<keyword evidence="7" id="KW-0997">Cell inner membrane</keyword>
<evidence type="ECO:0000256" key="6">
    <source>
        <dbReference type="ARBA" id="ARBA00023136"/>
    </source>
</evidence>
<evidence type="ECO:0000256" key="1">
    <source>
        <dbReference type="ARBA" id="ARBA00004651"/>
    </source>
</evidence>
<dbReference type="PRINTS" id="PR01837">
    <property type="entry name" value="MGTCSAPBPROT"/>
</dbReference>
<accession>A0A849KI15</accession>
<keyword evidence="10" id="KW-1185">Reference proteome</keyword>
<name>A0A849KI15_9BURK</name>
<reference evidence="9 10" key="1">
    <citation type="submission" date="2020-05" db="EMBL/GenBank/DDBJ databases">
        <authorList>
            <person name="Khan S.A."/>
            <person name="Jeon C.O."/>
            <person name="Chun B.H."/>
        </authorList>
    </citation>
    <scope>NUCLEOTIDE SEQUENCE [LARGE SCALE GENOMIC DNA]</scope>
    <source>
        <strain evidence="9 10">B156</strain>
    </source>
</reference>
<dbReference type="RefSeq" id="WP_171560848.1">
    <property type="nucleotide sequence ID" value="NZ_JABFCS010000001.1"/>
</dbReference>
<organism evidence="9 10">
    <name type="scientific">Ramlibacter montanisoli</name>
    <dbReference type="NCBI Taxonomy" id="2732512"/>
    <lineage>
        <taxon>Bacteria</taxon>
        <taxon>Pseudomonadati</taxon>
        <taxon>Pseudomonadota</taxon>
        <taxon>Betaproteobacteria</taxon>
        <taxon>Burkholderiales</taxon>
        <taxon>Comamonadaceae</taxon>
        <taxon>Ramlibacter</taxon>
    </lineage>
</organism>
<dbReference type="GO" id="GO:0005886">
    <property type="term" value="C:plasma membrane"/>
    <property type="evidence" value="ECO:0007669"/>
    <property type="project" value="UniProtKB-SubCell"/>
</dbReference>
<comment type="caution">
    <text evidence="9">The sequence shown here is derived from an EMBL/GenBank/DDBJ whole genome shotgun (WGS) entry which is preliminary data.</text>
</comment>
<evidence type="ECO:0000256" key="3">
    <source>
        <dbReference type="ARBA" id="ARBA00022475"/>
    </source>
</evidence>
<evidence type="ECO:0000256" key="7">
    <source>
        <dbReference type="RuleBase" id="RU365041"/>
    </source>
</evidence>
<feature type="transmembrane region" description="Helical" evidence="7">
    <location>
        <begin position="112"/>
        <end position="130"/>
    </location>
</feature>
<feature type="transmembrane region" description="Helical" evidence="7">
    <location>
        <begin position="136"/>
        <end position="153"/>
    </location>
</feature>
<dbReference type="Pfam" id="PF02308">
    <property type="entry name" value="MgtC"/>
    <property type="match status" value="1"/>
</dbReference>
<keyword evidence="5 7" id="KW-1133">Transmembrane helix</keyword>
<dbReference type="InterPro" id="IPR049177">
    <property type="entry name" value="MgtC_SapB_SrpB_YhiD_N"/>
</dbReference>
<gene>
    <name evidence="9" type="ORF">HK415_15375</name>
</gene>
<protein>
    <recommendedName>
        <fullName evidence="7">Protein MgtC</fullName>
    </recommendedName>
</protein>
<evidence type="ECO:0000313" key="10">
    <source>
        <dbReference type="Proteomes" id="UP000552954"/>
    </source>
</evidence>
<evidence type="ECO:0000313" key="9">
    <source>
        <dbReference type="EMBL" id="NNU44241.1"/>
    </source>
</evidence>
<keyword evidence="3" id="KW-1003">Cell membrane</keyword>
<reference evidence="9 10" key="2">
    <citation type="submission" date="2020-06" db="EMBL/GenBank/DDBJ databases">
        <title>Ramlibacter rhizophilus sp. nov., isolated from rhizosphere soil of national flower Mugunghwa from South Korea.</title>
        <authorList>
            <person name="Zheng-Fei Y."/>
            <person name="Huan T."/>
        </authorList>
    </citation>
    <scope>NUCLEOTIDE SEQUENCE [LARGE SCALE GENOMIC DNA]</scope>
    <source>
        <strain evidence="9 10">B156</strain>
    </source>
</reference>
<dbReference type="InterPro" id="IPR003416">
    <property type="entry name" value="MgtC/SapB/SrpB/YhiD_fam"/>
</dbReference>
<comment type="subcellular location">
    <subcellularLocation>
        <location evidence="7">Cell inner membrane</location>
        <topology evidence="7">Multi-pass membrane protein</topology>
    </subcellularLocation>
    <subcellularLocation>
        <location evidence="1">Cell membrane</location>
        <topology evidence="1">Multi-pass membrane protein</topology>
    </subcellularLocation>
</comment>
<keyword evidence="4 7" id="KW-0812">Transmembrane</keyword>
<keyword evidence="6 7" id="KW-0472">Membrane</keyword>